<dbReference type="InterPro" id="IPR025110">
    <property type="entry name" value="AMP-bd_C"/>
</dbReference>
<dbReference type="AlphaFoldDB" id="A0A5C7S869"/>
<evidence type="ECO:0000256" key="1">
    <source>
        <dbReference type="PROSITE-ProRule" id="PRU00409"/>
    </source>
</evidence>
<dbReference type="CDD" id="cd04433">
    <property type="entry name" value="AFD_class_I"/>
    <property type="match status" value="1"/>
</dbReference>
<dbReference type="Proteomes" id="UP000321192">
    <property type="component" value="Unassembled WGS sequence"/>
</dbReference>
<evidence type="ECO:0000259" key="2">
    <source>
        <dbReference type="PROSITE" id="PS50975"/>
    </source>
</evidence>
<dbReference type="InterPro" id="IPR042099">
    <property type="entry name" value="ANL_N_sf"/>
</dbReference>
<dbReference type="GO" id="GO:0016878">
    <property type="term" value="F:acid-thiol ligase activity"/>
    <property type="evidence" value="ECO:0007669"/>
    <property type="project" value="UniProtKB-ARBA"/>
</dbReference>
<keyword evidence="1" id="KW-0547">Nucleotide-binding</keyword>
<comment type="caution">
    <text evidence="3">The sequence shown here is derived from an EMBL/GenBank/DDBJ whole genome shotgun (WGS) entry which is preliminary data.</text>
</comment>
<dbReference type="Pfam" id="PF13193">
    <property type="entry name" value="AMP-binding_C"/>
    <property type="match status" value="1"/>
</dbReference>
<dbReference type="Gene3D" id="3.30.470.20">
    <property type="entry name" value="ATP-grasp fold, B domain"/>
    <property type="match status" value="1"/>
</dbReference>
<evidence type="ECO:0000313" key="3">
    <source>
        <dbReference type="EMBL" id="TXH79880.1"/>
    </source>
</evidence>
<dbReference type="Gene3D" id="3.30.1490.20">
    <property type="entry name" value="ATP-grasp fold, A domain"/>
    <property type="match status" value="1"/>
</dbReference>
<dbReference type="PROSITE" id="PS50975">
    <property type="entry name" value="ATP_GRASP"/>
    <property type="match status" value="1"/>
</dbReference>
<dbReference type="GO" id="GO:0005524">
    <property type="term" value="F:ATP binding"/>
    <property type="evidence" value="ECO:0007669"/>
    <property type="project" value="UniProtKB-UniRule"/>
</dbReference>
<sequence length="1103" mass="119452">MNVVDLLLQQASSRPEALAVRHGDEVLGYGALGRRVCSVAAGLANAGVARGDVLALCLDDPLDHLVASLAVAHRGATVVSVPRTLPDALRGRLLALTRAGRALADDGRRTGADLGGLPILAWSMLERSPPSMTPEPAREVADRPWIYVTGSGSTGRPKIMPVTHRQQCLRSRLGPSWLPYGAQDVLCSMVSMHFYSAKQRCLEAMAIGAGIFLDTPGRVDLRREVAEGEVTVIHAMVCHIETLLRRLPAEATGAFARLQALMVGGSTVSMALRDEIRRRLTPRIHVFYGTNESHTATLTRLDEVHRTSGGVGRPFPGIRIEVVDERGQPVPAGVDGRVRIASPMVIDGYLGDEEANRKAFAEGWFYPGDIGHLTADGQLVHRGRMDDMMIVGGVNLHPAEIEQCLRRHPGVADALATPLRHRVLQDVPVALVVPEAGTHPSAHELVAHVRAALGRHALHDVIWVDRIPRSEQGKVQREAVEAVLERHDWAHEGGRAQGARRHWSRPRQLQTRFEIEFAPPIAPATNRLDAWMALLGEDAPLGTRPPEECEDADTARYWLQQVLRLARLFLQLVRVPVFDVFQLIDCAPVDEHRRRWRAAFLCPGPEFVSATACMEVVGIAFRIAQLAQGADPGSPQDRERVFVAIGDELLQPHGKLMPAGKSTLEVLRAAYRLDIPFRPLGRGVYQLGWGSRARRIERSTTDGDSVFGMRWTHDKWMASELLRAAGLPAPVNRLVMTAEEARAAARSLGYPVVVKPVDRDRGEGVSVDVGDDEGVARAYTTARECSPGKRVLVERQAPGVCHRIFVAAGRLLYAVRRLPAGVYGNGRTSIGGLVEAECARRMGLPPWKRAPLCALDDSALEMLARQGLGPEDVPGAGRFVALRRIETTASGGVDEEVTHALHPENVRAAIAAARLFGLEVAGVDMISPDITAPWHANGAILNEVNFAPLLGGGEISRRYVEEYLFRLVDGRGRIPVEVFVGGAAAWEAAAARWRTLLQAGMAAVLSSDVRTLGGDGQPFGLAVDGLHARVRALTLRAEVGALVLVVQTLELLRTGIPLDRVDRVVVIDGDIRTAGSPARQAADAEVAGLIALCRAWDASGTAS</sequence>
<dbReference type="Gene3D" id="3.30.300.30">
    <property type="match status" value="1"/>
</dbReference>
<dbReference type="SUPFAM" id="SSF56801">
    <property type="entry name" value="Acetyl-CoA synthetase-like"/>
    <property type="match status" value="1"/>
</dbReference>
<dbReference type="InterPro" id="IPR045851">
    <property type="entry name" value="AMP-bd_C_sf"/>
</dbReference>
<organism evidence="3 4">
    <name type="scientific">Thauera aminoaromatica</name>
    <dbReference type="NCBI Taxonomy" id="164330"/>
    <lineage>
        <taxon>Bacteria</taxon>
        <taxon>Pseudomonadati</taxon>
        <taxon>Pseudomonadota</taxon>
        <taxon>Betaproteobacteria</taxon>
        <taxon>Rhodocyclales</taxon>
        <taxon>Zoogloeaceae</taxon>
        <taxon>Thauera</taxon>
    </lineage>
</organism>
<feature type="domain" description="ATP-grasp" evidence="2">
    <location>
        <begin position="719"/>
        <end position="976"/>
    </location>
</feature>
<dbReference type="RefSeq" id="WP_276661447.1">
    <property type="nucleotide sequence ID" value="NZ_SSFD01000329.1"/>
</dbReference>
<dbReference type="Gene3D" id="3.40.50.12780">
    <property type="entry name" value="N-terminal domain of ligase-like"/>
    <property type="match status" value="1"/>
</dbReference>
<dbReference type="EMBL" id="SSFD01000329">
    <property type="protein sequence ID" value="TXH79880.1"/>
    <property type="molecule type" value="Genomic_DNA"/>
</dbReference>
<dbReference type="PANTHER" id="PTHR43767:SF1">
    <property type="entry name" value="NONRIBOSOMAL PEPTIDE SYNTHASE PES1 (EUROFUNG)-RELATED"/>
    <property type="match status" value="1"/>
</dbReference>
<name>A0A5C7S869_THASP</name>
<dbReference type="SUPFAM" id="SSF56059">
    <property type="entry name" value="Glutathione synthetase ATP-binding domain-like"/>
    <property type="match status" value="1"/>
</dbReference>
<protein>
    <recommendedName>
        <fullName evidence="2">ATP-grasp domain-containing protein</fullName>
    </recommendedName>
</protein>
<dbReference type="GO" id="GO:0046872">
    <property type="term" value="F:metal ion binding"/>
    <property type="evidence" value="ECO:0007669"/>
    <property type="project" value="InterPro"/>
</dbReference>
<dbReference type="InterPro" id="IPR050237">
    <property type="entry name" value="ATP-dep_AMP-bd_enzyme"/>
</dbReference>
<dbReference type="PANTHER" id="PTHR43767">
    <property type="entry name" value="LONG-CHAIN-FATTY-ACID--COA LIGASE"/>
    <property type="match status" value="1"/>
</dbReference>
<dbReference type="Pfam" id="PF13549">
    <property type="entry name" value="ATP-grasp_5"/>
    <property type="match status" value="1"/>
</dbReference>
<evidence type="ECO:0000313" key="4">
    <source>
        <dbReference type="Proteomes" id="UP000321192"/>
    </source>
</evidence>
<dbReference type="InterPro" id="IPR011761">
    <property type="entry name" value="ATP-grasp"/>
</dbReference>
<dbReference type="Pfam" id="PF00501">
    <property type="entry name" value="AMP-binding"/>
    <property type="match status" value="1"/>
</dbReference>
<gene>
    <name evidence="3" type="ORF">E6Q80_19565</name>
</gene>
<reference evidence="3 4" key="1">
    <citation type="submission" date="2018-09" db="EMBL/GenBank/DDBJ databases">
        <title>Metagenome Assembled Genomes from an Advanced Water Purification Facility.</title>
        <authorList>
            <person name="Stamps B.W."/>
            <person name="Spear J.R."/>
        </authorList>
    </citation>
    <scope>NUCLEOTIDE SEQUENCE [LARGE SCALE GENOMIC DNA]</scope>
    <source>
        <strain evidence="3">Bin_27_1</strain>
    </source>
</reference>
<keyword evidence="1" id="KW-0067">ATP-binding</keyword>
<dbReference type="InterPro" id="IPR000873">
    <property type="entry name" value="AMP-dep_synth/lig_dom"/>
</dbReference>
<proteinExistence type="predicted"/>
<dbReference type="InterPro" id="IPR013815">
    <property type="entry name" value="ATP_grasp_subdomain_1"/>
</dbReference>
<accession>A0A5C7S869</accession>